<dbReference type="CDD" id="cd01650">
    <property type="entry name" value="RT_nLTR_like"/>
    <property type="match status" value="1"/>
</dbReference>
<reference evidence="2 3" key="1">
    <citation type="journal article" date="2016" name="Sci. Rep.">
        <title>The Dendrobium catenatum Lindl. genome sequence provides insights into polysaccharide synthase, floral development and adaptive evolution.</title>
        <authorList>
            <person name="Zhang G.Q."/>
            <person name="Xu Q."/>
            <person name="Bian C."/>
            <person name="Tsai W.C."/>
            <person name="Yeh C.M."/>
            <person name="Liu K.W."/>
            <person name="Yoshida K."/>
            <person name="Zhang L.S."/>
            <person name="Chang S.B."/>
            <person name="Chen F."/>
            <person name="Shi Y."/>
            <person name="Su Y.Y."/>
            <person name="Zhang Y.Q."/>
            <person name="Chen L.J."/>
            <person name="Yin Y."/>
            <person name="Lin M."/>
            <person name="Huang H."/>
            <person name="Deng H."/>
            <person name="Wang Z.W."/>
            <person name="Zhu S.L."/>
            <person name="Zhao X."/>
            <person name="Deng C."/>
            <person name="Niu S.C."/>
            <person name="Huang J."/>
            <person name="Wang M."/>
            <person name="Liu G.H."/>
            <person name="Yang H.J."/>
            <person name="Xiao X.J."/>
            <person name="Hsiao Y.Y."/>
            <person name="Wu W.L."/>
            <person name="Chen Y.Y."/>
            <person name="Mitsuda N."/>
            <person name="Ohme-Takagi M."/>
            <person name="Luo Y.B."/>
            <person name="Van de Peer Y."/>
            <person name="Liu Z.J."/>
        </authorList>
    </citation>
    <scope>NUCLEOTIDE SEQUENCE [LARGE SCALE GENOMIC DNA]</scope>
    <source>
        <tissue evidence="2">The whole plant</tissue>
    </source>
</reference>
<keyword evidence="3" id="KW-1185">Reference proteome</keyword>
<dbReference type="STRING" id="906689.A0A2I0VYA9"/>
<accession>A0A2I0VYA9</accession>
<reference evidence="2 3" key="2">
    <citation type="journal article" date="2017" name="Nature">
        <title>The Apostasia genome and the evolution of orchids.</title>
        <authorList>
            <person name="Zhang G.Q."/>
            <person name="Liu K.W."/>
            <person name="Li Z."/>
            <person name="Lohaus R."/>
            <person name="Hsiao Y.Y."/>
            <person name="Niu S.C."/>
            <person name="Wang J.Y."/>
            <person name="Lin Y.C."/>
            <person name="Xu Q."/>
            <person name="Chen L.J."/>
            <person name="Yoshida K."/>
            <person name="Fujiwara S."/>
            <person name="Wang Z.W."/>
            <person name="Zhang Y.Q."/>
            <person name="Mitsuda N."/>
            <person name="Wang M."/>
            <person name="Liu G.H."/>
            <person name="Pecoraro L."/>
            <person name="Huang H.X."/>
            <person name="Xiao X.J."/>
            <person name="Lin M."/>
            <person name="Wu X.Y."/>
            <person name="Wu W.L."/>
            <person name="Chen Y.Y."/>
            <person name="Chang S.B."/>
            <person name="Sakamoto S."/>
            <person name="Ohme-Takagi M."/>
            <person name="Yagi M."/>
            <person name="Zeng S.J."/>
            <person name="Shen C.Y."/>
            <person name="Yeh C.M."/>
            <person name="Luo Y.B."/>
            <person name="Tsai W.C."/>
            <person name="Van de Peer Y."/>
            <person name="Liu Z.J."/>
        </authorList>
    </citation>
    <scope>NUCLEOTIDE SEQUENCE [LARGE SCALE GENOMIC DNA]</scope>
    <source>
        <tissue evidence="2">The whole plant</tissue>
    </source>
</reference>
<dbReference type="PANTHER" id="PTHR31635">
    <property type="entry name" value="REVERSE TRANSCRIPTASE DOMAIN-CONTAINING PROTEIN-RELATED"/>
    <property type="match status" value="1"/>
</dbReference>
<evidence type="ECO:0000313" key="2">
    <source>
        <dbReference type="EMBL" id="PKU68359.1"/>
    </source>
</evidence>
<gene>
    <name evidence="2" type="ORF">MA16_Dca017711</name>
</gene>
<proteinExistence type="predicted"/>
<dbReference type="PROSITE" id="PS50878">
    <property type="entry name" value="RT_POL"/>
    <property type="match status" value="1"/>
</dbReference>
<sequence length="449" mass="51748">MDYGRRSKYKFFHSAASAKKNFNLISCIKDGDGNEVEEQNQIEDVFIQFFKQKWGERSCLLAGWPLNQYTLDTEDRNLLCKNFSIEEVEMAIKESTGFIAPGEDGITYSFLKNYWPILKVKVWTAMQMFFSTTSMNEKWKKTMILLILKINNPKFAHNYRPISLCNTVYKVIGKVLLNRLYEVIPKLISIEQAAFIKGRSIQEHILIARELFHKFKHSRAAKGLVSIKLDMEQAYDSMGWPSLNKVMQYFGFPNLFSKLIMECVQNPTFSILINGKPTNCTNAKCGFRQGCPLSPYLFILCSQLLSNAIIRKESFGVWISHNSPRITHLLYADDVIFFAEAKISNVKVIKSIINNYCSWTGQSINSSKSRILFGKATSRWIKRKIKGIMGYKEVKEFSYLGAKMTVRKSSKMDFQFILDKILLKLNSWGTKFISFFGKITLVRSVILSL</sequence>
<dbReference type="SUPFAM" id="SSF56672">
    <property type="entry name" value="DNA/RNA polymerases"/>
    <property type="match status" value="1"/>
</dbReference>
<protein>
    <submittedName>
        <fullName evidence="2">Putative mitochondrial protein</fullName>
    </submittedName>
</protein>
<dbReference type="InterPro" id="IPR000477">
    <property type="entry name" value="RT_dom"/>
</dbReference>
<evidence type="ECO:0000313" key="3">
    <source>
        <dbReference type="Proteomes" id="UP000233837"/>
    </source>
</evidence>
<name>A0A2I0VYA9_9ASPA</name>
<dbReference type="EMBL" id="KZ503103">
    <property type="protein sequence ID" value="PKU68359.1"/>
    <property type="molecule type" value="Genomic_DNA"/>
</dbReference>
<evidence type="ECO:0000259" key="1">
    <source>
        <dbReference type="PROSITE" id="PS50878"/>
    </source>
</evidence>
<dbReference type="PANTHER" id="PTHR31635:SF196">
    <property type="entry name" value="REVERSE TRANSCRIPTASE DOMAIN-CONTAINING PROTEIN-RELATED"/>
    <property type="match status" value="1"/>
</dbReference>
<feature type="domain" description="Reverse transcriptase" evidence="1">
    <location>
        <begin position="128"/>
        <end position="385"/>
    </location>
</feature>
<organism evidence="2 3">
    <name type="scientific">Dendrobium catenatum</name>
    <dbReference type="NCBI Taxonomy" id="906689"/>
    <lineage>
        <taxon>Eukaryota</taxon>
        <taxon>Viridiplantae</taxon>
        <taxon>Streptophyta</taxon>
        <taxon>Embryophyta</taxon>
        <taxon>Tracheophyta</taxon>
        <taxon>Spermatophyta</taxon>
        <taxon>Magnoliopsida</taxon>
        <taxon>Liliopsida</taxon>
        <taxon>Asparagales</taxon>
        <taxon>Orchidaceae</taxon>
        <taxon>Epidendroideae</taxon>
        <taxon>Malaxideae</taxon>
        <taxon>Dendrobiinae</taxon>
        <taxon>Dendrobium</taxon>
    </lineage>
</organism>
<dbReference type="InterPro" id="IPR043502">
    <property type="entry name" value="DNA/RNA_pol_sf"/>
</dbReference>
<dbReference type="Proteomes" id="UP000233837">
    <property type="component" value="Unassembled WGS sequence"/>
</dbReference>
<dbReference type="AlphaFoldDB" id="A0A2I0VYA9"/>
<dbReference type="Pfam" id="PF00078">
    <property type="entry name" value="RVT_1"/>
    <property type="match status" value="1"/>
</dbReference>